<evidence type="ECO:0000259" key="10">
    <source>
        <dbReference type="PROSITE" id="PS51085"/>
    </source>
</evidence>
<dbReference type="InterPro" id="IPR036010">
    <property type="entry name" value="2Fe-2S_ferredoxin-like_sf"/>
</dbReference>
<evidence type="ECO:0000313" key="12">
    <source>
        <dbReference type="Proteomes" id="UP000612055"/>
    </source>
</evidence>
<keyword evidence="7 8" id="KW-0411">Iron-sulfur</keyword>
<dbReference type="Pfam" id="PF00111">
    <property type="entry name" value="Fer2"/>
    <property type="match status" value="1"/>
</dbReference>
<keyword evidence="8" id="KW-0934">Plastid</keyword>
<comment type="cofactor">
    <cofactor evidence="8">
        <name>[2Fe-2S] cluster</name>
        <dbReference type="ChEBI" id="CHEBI:190135"/>
    </cofactor>
    <text evidence="8">Binds 1 [2Fe-2S] cluster.</text>
</comment>
<dbReference type="Proteomes" id="UP000612055">
    <property type="component" value="Unassembled WGS sequence"/>
</dbReference>
<gene>
    <name evidence="11" type="ORF">HYH03_002139</name>
</gene>
<evidence type="ECO:0000256" key="5">
    <source>
        <dbReference type="ARBA" id="ARBA00022982"/>
    </source>
</evidence>
<evidence type="ECO:0000256" key="2">
    <source>
        <dbReference type="ARBA" id="ARBA00022448"/>
    </source>
</evidence>
<dbReference type="InterPro" id="IPR001041">
    <property type="entry name" value="2Fe-2S_ferredoxin-type"/>
</dbReference>
<dbReference type="GO" id="GO:0009055">
    <property type="term" value="F:electron transfer activity"/>
    <property type="evidence" value="ECO:0007669"/>
    <property type="project" value="InterPro"/>
</dbReference>
<reference evidence="11" key="1">
    <citation type="journal article" date="2020" name="bioRxiv">
        <title>Comparative genomics of Chlamydomonas.</title>
        <authorList>
            <person name="Craig R.J."/>
            <person name="Hasan A.R."/>
            <person name="Ness R.W."/>
            <person name="Keightley P.D."/>
        </authorList>
    </citation>
    <scope>NUCLEOTIDE SEQUENCE</scope>
    <source>
        <strain evidence="11">CCAP 11/70</strain>
    </source>
</reference>
<dbReference type="InterPro" id="IPR012675">
    <property type="entry name" value="Beta-grasp_dom_sf"/>
</dbReference>
<keyword evidence="3 8" id="KW-0001">2Fe-2S</keyword>
<dbReference type="PANTHER" id="PTHR43112">
    <property type="entry name" value="FERREDOXIN"/>
    <property type="match status" value="1"/>
</dbReference>
<evidence type="ECO:0000256" key="6">
    <source>
        <dbReference type="ARBA" id="ARBA00023004"/>
    </source>
</evidence>
<feature type="region of interest" description="Disordered" evidence="9">
    <location>
        <begin position="110"/>
        <end position="130"/>
    </location>
</feature>
<comment type="function">
    <text evidence="8">Ferredoxins are iron-sulfur proteins that transfer electrons in a wide variety of metabolic reactions.</text>
</comment>
<dbReference type="Gene3D" id="3.10.20.30">
    <property type="match status" value="1"/>
</dbReference>
<comment type="caution">
    <text evidence="11">The sequence shown here is derived from an EMBL/GenBank/DDBJ whole genome shotgun (WGS) entry which is preliminary data.</text>
</comment>
<feature type="domain" description="2Fe-2S ferredoxin-type" evidence="10">
    <location>
        <begin position="191"/>
        <end position="283"/>
    </location>
</feature>
<sequence length="320" mass="34527">MQTALRGRVSTGALAPRASRSVVPRIVCQAQQTQEKKKSVADTQRSGLGEMGDLLGPIGLTYGGEVKSQASSEKKKAVAETSRNGMGEIGDLLGPIGLTYGGEVKPANYRSEEASTSDQPSADTPTGIPSIHSMTTAEWRALYEKDGTNDLWLEDEFNAGSRLMGGRVVHHGGVYGLGTGEGPSLGNVPVHKVKIFDHYGDQEIDIEVPEDRYVLWEAEDNGLELPYACRMGCCTACAVRVKEGTVHQPEALGISKELRDMGYALMCVGYPTSDVVMETVSEDEIYDLQFGKFFAAQALNPDAPNIERDDFALSVANMDE</sequence>
<evidence type="ECO:0000313" key="11">
    <source>
        <dbReference type="EMBL" id="KAG2499848.1"/>
    </source>
</evidence>
<evidence type="ECO:0000256" key="4">
    <source>
        <dbReference type="ARBA" id="ARBA00022723"/>
    </source>
</evidence>
<dbReference type="CDD" id="cd00207">
    <property type="entry name" value="fer2"/>
    <property type="match status" value="1"/>
</dbReference>
<keyword evidence="2 8" id="KW-0813">Transport</keyword>
<evidence type="ECO:0000256" key="8">
    <source>
        <dbReference type="RuleBase" id="RU364001"/>
    </source>
</evidence>
<evidence type="ECO:0000256" key="1">
    <source>
        <dbReference type="ARBA" id="ARBA00007874"/>
    </source>
</evidence>
<dbReference type="SUPFAM" id="SSF54292">
    <property type="entry name" value="2Fe-2S ferredoxin-like"/>
    <property type="match status" value="1"/>
</dbReference>
<comment type="subcellular location">
    <subcellularLocation>
        <location evidence="8">Plastid</location>
        <location evidence="8">Chloroplast</location>
    </subcellularLocation>
</comment>
<feature type="compositionally biased region" description="Polar residues" evidence="9">
    <location>
        <begin position="114"/>
        <end position="124"/>
    </location>
</feature>
<accession>A0A835YBX5</accession>
<organism evidence="11 12">
    <name type="scientific">Edaphochlamys debaryana</name>
    <dbReference type="NCBI Taxonomy" id="47281"/>
    <lineage>
        <taxon>Eukaryota</taxon>
        <taxon>Viridiplantae</taxon>
        <taxon>Chlorophyta</taxon>
        <taxon>core chlorophytes</taxon>
        <taxon>Chlorophyceae</taxon>
        <taxon>CS clade</taxon>
        <taxon>Chlamydomonadales</taxon>
        <taxon>Chlamydomonadales incertae sedis</taxon>
        <taxon>Edaphochlamys</taxon>
    </lineage>
</organism>
<dbReference type="PROSITE" id="PS51085">
    <property type="entry name" value="2FE2S_FER_2"/>
    <property type="match status" value="1"/>
</dbReference>
<dbReference type="EMBL" id="JAEHOE010000005">
    <property type="protein sequence ID" value="KAG2499848.1"/>
    <property type="molecule type" value="Genomic_DNA"/>
</dbReference>
<keyword evidence="4 8" id="KW-0479">Metal-binding</keyword>
<dbReference type="OrthoDB" id="1885901at2759"/>
<dbReference type="NCBIfam" id="TIGR02008">
    <property type="entry name" value="fdx_plant"/>
    <property type="match status" value="1"/>
</dbReference>
<dbReference type="GO" id="GO:0046872">
    <property type="term" value="F:metal ion binding"/>
    <property type="evidence" value="ECO:0007669"/>
    <property type="project" value="UniProtKB-KW"/>
</dbReference>
<dbReference type="GO" id="GO:0051537">
    <property type="term" value="F:2 iron, 2 sulfur cluster binding"/>
    <property type="evidence" value="ECO:0007669"/>
    <property type="project" value="UniProtKB-KW"/>
</dbReference>
<protein>
    <recommendedName>
        <fullName evidence="8">Ferredoxin</fullName>
    </recommendedName>
</protein>
<dbReference type="PANTHER" id="PTHR43112:SF10">
    <property type="entry name" value="FERREDOXIN C 2, CHLOROPLASTIC"/>
    <property type="match status" value="1"/>
</dbReference>
<comment type="similarity">
    <text evidence="1 8">Belongs to the 2Fe2S plant-type ferredoxin family.</text>
</comment>
<keyword evidence="5 8" id="KW-0249">Electron transport</keyword>
<keyword evidence="12" id="KW-1185">Reference proteome</keyword>
<evidence type="ECO:0000256" key="3">
    <source>
        <dbReference type="ARBA" id="ARBA00022714"/>
    </source>
</evidence>
<dbReference type="AlphaFoldDB" id="A0A835YBX5"/>
<keyword evidence="6 8" id="KW-0408">Iron</keyword>
<dbReference type="GO" id="GO:0022900">
    <property type="term" value="P:electron transport chain"/>
    <property type="evidence" value="ECO:0007669"/>
    <property type="project" value="InterPro"/>
</dbReference>
<dbReference type="GO" id="GO:0009507">
    <property type="term" value="C:chloroplast"/>
    <property type="evidence" value="ECO:0007669"/>
    <property type="project" value="UniProtKB-SubCell"/>
</dbReference>
<proteinExistence type="inferred from homology"/>
<name>A0A835YBX5_9CHLO</name>
<evidence type="ECO:0000256" key="7">
    <source>
        <dbReference type="ARBA" id="ARBA00023014"/>
    </source>
</evidence>
<dbReference type="InterPro" id="IPR010241">
    <property type="entry name" value="Fd_pln"/>
</dbReference>
<evidence type="ECO:0000256" key="9">
    <source>
        <dbReference type="SAM" id="MobiDB-lite"/>
    </source>
</evidence>
<keyword evidence="8" id="KW-0150">Chloroplast</keyword>